<dbReference type="AlphaFoldDB" id="A0A0G0E1I5"/>
<sequence length="155" mass="17621">MNLSNVSKSIFVKKTGNYISLIFFLLVFSIFIIFAIKPSLTTAFSLKKEELDLISEHPEVNKIIEDIKKIADKNLLIINKASIVDVNLSSTNQELQDVKLIMEVNVSFDNLKQFMTDLFSQRRLKIIDDVTISRDKESSNSGNLNVVLTIDGFYL</sequence>
<accession>A0A0G0E1I5</accession>
<dbReference type="STRING" id="1618477.UR54_C0004G0006"/>
<dbReference type="Pfam" id="PF10741">
    <property type="entry name" value="T2SSM_b"/>
    <property type="match status" value="1"/>
</dbReference>
<keyword evidence="1" id="KW-1133">Transmembrane helix</keyword>
<gene>
    <name evidence="2" type="ORF">UR54_C0004G0006</name>
</gene>
<proteinExistence type="predicted"/>
<dbReference type="EMBL" id="LBPP01000004">
    <property type="protein sequence ID" value="KKP61232.1"/>
    <property type="molecule type" value="Genomic_DNA"/>
</dbReference>
<dbReference type="Proteomes" id="UP000034688">
    <property type="component" value="Unassembled WGS sequence"/>
</dbReference>
<protein>
    <submittedName>
        <fullName evidence="2">Uncharacterized protein</fullName>
    </submittedName>
</protein>
<keyword evidence="1" id="KW-0472">Membrane</keyword>
<keyword evidence="1" id="KW-0812">Transmembrane</keyword>
<comment type="caution">
    <text evidence="2">The sequence shown here is derived from an EMBL/GenBank/DDBJ whole genome shotgun (WGS) entry which is preliminary data.</text>
</comment>
<dbReference type="InterPro" id="IPR034756">
    <property type="entry name" value="T2SSM_b"/>
</dbReference>
<evidence type="ECO:0000313" key="3">
    <source>
        <dbReference type="Proteomes" id="UP000034688"/>
    </source>
</evidence>
<name>A0A0G0E1I5_9BACT</name>
<evidence type="ECO:0000313" key="2">
    <source>
        <dbReference type="EMBL" id="KKP61232.1"/>
    </source>
</evidence>
<dbReference type="Gene3D" id="3.30.70.60">
    <property type="match status" value="1"/>
</dbReference>
<reference evidence="2 3" key="1">
    <citation type="journal article" date="2015" name="Nature">
        <title>rRNA introns, odd ribosomes, and small enigmatic genomes across a large radiation of phyla.</title>
        <authorList>
            <person name="Brown C.T."/>
            <person name="Hug L.A."/>
            <person name="Thomas B.C."/>
            <person name="Sharon I."/>
            <person name="Castelle C.J."/>
            <person name="Singh A."/>
            <person name="Wilkins M.J."/>
            <person name="Williams K.H."/>
            <person name="Banfield J.F."/>
        </authorList>
    </citation>
    <scope>NUCLEOTIDE SEQUENCE [LARGE SCALE GENOMIC DNA]</scope>
</reference>
<evidence type="ECO:0000256" key="1">
    <source>
        <dbReference type="SAM" id="Phobius"/>
    </source>
</evidence>
<organism evidence="2 3">
    <name type="scientific">Candidatus Roizmanbacteria bacterium GW2011_GWA2_34_18</name>
    <dbReference type="NCBI Taxonomy" id="1618477"/>
    <lineage>
        <taxon>Bacteria</taxon>
        <taxon>Candidatus Roizmaniibacteriota</taxon>
    </lineage>
</organism>
<feature type="transmembrane region" description="Helical" evidence="1">
    <location>
        <begin position="18"/>
        <end position="36"/>
    </location>
</feature>
<dbReference type="InterPro" id="IPR014717">
    <property type="entry name" value="Transl_elong_EF1B/ribsomal_bS6"/>
</dbReference>